<evidence type="ECO:0000256" key="4">
    <source>
        <dbReference type="ARBA" id="ARBA00004496"/>
    </source>
</evidence>
<evidence type="ECO:0000256" key="16">
    <source>
        <dbReference type="RuleBase" id="RU003515"/>
    </source>
</evidence>
<dbReference type="GO" id="GO:0043137">
    <property type="term" value="P:DNA replication, removal of RNA primer"/>
    <property type="evidence" value="ECO:0007669"/>
    <property type="project" value="TreeGrafter"/>
</dbReference>
<dbReference type="Gene3D" id="3.30.420.10">
    <property type="entry name" value="Ribonuclease H-like superfamily/Ribonuclease H"/>
    <property type="match status" value="1"/>
</dbReference>
<evidence type="ECO:0000256" key="1">
    <source>
        <dbReference type="ARBA" id="ARBA00000077"/>
    </source>
</evidence>
<keyword evidence="8 14" id="KW-0963">Cytoplasm</keyword>
<proteinExistence type="inferred from homology"/>
<organism evidence="19 20">
    <name type="scientific">Actinomadura pelletieri DSM 43383</name>
    <dbReference type="NCBI Taxonomy" id="1120940"/>
    <lineage>
        <taxon>Bacteria</taxon>
        <taxon>Bacillati</taxon>
        <taxon>Actinomycetota</taxon>
        <taxon>Actinomycetes</taxon>
        <taxon>Streptosporangiales</taxon>
        <taxon>Thermomonosporaceae</taxon>
        <taxon>Actinomadura</taxon>
    </lineage>
</organism>
<dbReference type="InterPro" id="IPR022898">
    <property type="entry name" value="RNase_HII"/>
</dbReference>
<evidence type="ECO:0000256" key="2">
    <source>
        <dbReference type="ARBA" id="ARBA00001946"/>
    </source>
</evidence>
<keyword evidence="9 14" id="KW-0540">Nuclease</keyword>
<comment type="caution">
    <text evidence="19">The sequence shown here is derived from an EMBL/GenBank/DDBJ whole genome shotgun (WGS) entry which is preliminary data.</text>
</comment>
<evidence type="ECO:0000313" key="19">
    <source>
        <dbReference type="EMBL" id="RKS68671.1"/>
    </source>
</evidence>
<feature type="domain" description="RNase H type-2" evidence="18">
    <location>
        <begin position="48"/>
        <end position="255"/>
    </location>
</feature>
<evidence type="ECO:0000256" key="10">
    <source>
        <dbReference type="ARBA" id="ARBA00022723"/>
    </source>
</evidence>
<dbReference type="Pfam" id="PF01351">
    <property type="entry name" value="RNase_HII"/>
    <property type="match status" value="1"/>
</dbReference>
<keyword evidence="20" id="KW-1185">Reference proteome</keyword>
<dbReference type="NCBIfam" id="NF000595">
    <property type="entry name" value="PRK00015.1-3"/>
    <property type="match status" value="1"/>
</dbReference>
<feature type="binding site" evidence="14 15">
    <location>
        <position position="155"/>
    </location>
    <ligand>
        <name>a divalent metal cation</name>
        <dbReference type="ChEBI" id="CHEBI:60240"/>
    </ligand>
</feature>
<dbReference type="InterPro" id="IPR024567">
    <property type="entry name" value="RNase_HII/HIII_dom"/>
</dbReference>
<dbReference type="InterPro" id="IPR036397">
    <property type="entry name" value="RNaseH_sf"/>
</dbReference>
<evidence type="ECO:0000256" key="8">
    <source>
        <dbReference type="ARBA" id="ARBA00022490"/>
    </source>
</evidence>
<dbReference type="CDD" id="cd07182">
    <property type="entry name" value="RNase_HII_bacteria_HII_like"/>
    <property type="match status" value="1"/>
</dbReference>
<sequence>MASPTDHPGALPGLTPAPGPAAEEISRVAGYEIEDQLLALSVPGGRPTTIAGVDEVGRGAWAGPVVVCAAVTDLTPPPVLQGRGDRTVGLTDSKLLTEAHRESFAELLPGWLVGHAIGESGPEEIDEVGMTEALRRAAVRALESLPLPPDVVILDGKHDFLRRPWRVRCEVKADQRSVTVAAASVLAKVHRDRLMAGLDEECPGYGFADSAGYPSPAHQKALAEFGPTPHHRMSWSYLDDLPRWRHLKKHRDPLAGEGQLSLL</sequence>
<dbReference type="EMBL" id="RBWU01000007">
    <property type="protein sequence ID" value="RKS68671.1"/>
    <property type="molecule type" value="Genomic_DNA"/>
</dbReference>
<dbReference type="GO" id="GO:0003723">
    <property type="term" value="F:RNA binding"/>
    <property type="evidence" value="ECO:0007669"/>
    <property type="project" value="UniProtKB-UniRule"/>
</dbReference>
<dbReference type="GO" id="GO:0030145">
    <property type="term" value="F:manganese ion binding"/>
    <property type="evidence" value="ECO:0007669"/>
    <property type="project" value="UniProtKB-UniRule"/>
</dbReference>
<dbReference type="GO" id="GO:0004523">
    <property type="term" value="F:RNA-DNA hybrid ribonuclease activity"/>
    <property type="evidence" value="ECO:0007669"/>
    <property type="project" value="UniProtKB-UniRule"/>
</dbReference>
<evidence type="ECO:0000256" key="11">
    <source>
        <dbReference type="ARBA" id="ARBA00022759"/>
    </source>
</evidence>
<feature type="binding site" evidence="14 15">
    <location>
        <position position="54"/>
    </location>
    <ligand>
        <name>a divalent metal cation</name>
        <dbReference type="ChEBI" id="CHEBI:60240"/>
    </ligand>
</feature>
<dbReference type="HAMAP" id="MF_00052_B">
    <property type="entry name" value="RNase_HII_B"/>
    <property type="match status" value="1"/>
</dbReference>
<evidence type="ECO:0000256" key="13">
    <source>
        <dbReference type="ARBA" id="ARBA00023211"/>
    </source>
</evidence>
<dbReference type="Proteomes" id="UP000274601">
    <property type="component" value="Unassembled WGS sequence"/>
</dbReference>
<dbReference type="PANTHER" id="PTHR10954:SF18">
    <property type="entry name" value="RIBONUCLEASE HII"/>
    <property type="match status" value="1"/>
</dbReference>
<evidence type="ECO:0000256" key="12">
    <source>
        <dbReference type="ARBA" id="ARBA00022801"/>
    </source>
</evidence>
<comment type="subcellular location">
    <subcellularLocation>
        <location evidence="4 14">Cytoplasm</location>
    </subcellularLocation>
</comment>
<dbReference type="PROSITE" id="PS51975">
    <property type="entry name" value="RNASE_H_2"/>
    <property type="match status" value="1"/>
</dbReference>
<accession>A0A495QAX3</accession>
<dbReference type="RefSeq" id="WP_121437541.1">
    <property type="nucleotide sequence ID" value="NZ_RBWU01000007.1"/>
</dbReference>
<evidence type="ECO:0000256" key="7">
    <source>
        <dbReference type="ARBA" id="ARBA00019179"/>
    </source>
</evidence>
<dbReference type="PANTHER" id="PTHR10954">
    <property type="entry name" value="RIBONUCLEASE H2 SUBUNIT A"/>
    <property type="match status" value="1"/>
</dbReference>
<keyword evidence="13 14" id="KW-0464">Manganese</keyword>
<keyword evidence="10 14" id="KW-0479">Metal-binding</keyword>
<gene>
    <name evidence="14" type="primary">rnhB</name>
    <name evidence="19" type="ORF">BZB76_5793</name>
</gene>
<dbReference type="GO" id="GO:0006298">
    <property type="term" value="P:mismatch repair"/>
    <property type="evidence" value="ECO:0007669"/>
    <property type="project" value="TreeGrafter"/>
</dbReference>
<evidence type="ECO:0000256" key="3">
    <source>
        <dbReference type="ARBA" id="ARBA00004065"/>
    </source>
</evidence>
<reference evidence="19 20" key="1">
    <citation type="submission" date="2018-10" db="EMBL/GenBank/DDBJ databases">
        <title>Genomic Encyclopedia of Archaeal and Bacterial Type Strains, Phase II (KMG-II): from individual species to whole genera.</title>
        <authorList>
            <person name="Goeker M."/>
        </authorList>
    </citation>
    <scope>NUCLEOTIDE SEQUENCE [LARGE SCALE GENOMIC DNA]</scope>
    <source>
        <strain evidence="19 20">DSM 43383</strain>
    </source>
</reference>
<evidence type="ECO:0000256" key="6">
    <source>
        <dbReference type="ARBA" id="ARBA00012180"/>
    </source>
</evidence>
<comment type="cofactor">
    <cofactor evidence="2">
        <name>Mg(2+)</name>
        <dbReference type="ChEBI" id="CHEBI:18420"/>
    </cofactor>
</comment>
<dbReference type="GO" id="GO:0005737">
    <property type="term" value="C:cytoplasm"/>
    <property type="evidence" value="ECO:0007669"/>
    <property type="project" value="UniProtKB-SubCell"/>
</dbReference>
<dbReference type="InterPro" id="IPR001352">
    <property type="entry name" value="RNase_HII/HIII"/>
</dbReference>
<comment type="function">
    <text evidence="3 14 16">Endonuclease that specifically degrades the RNA of RNA-DNA hybrids.</text>
</comment>
<comment type="similarity">
    <text evidence="5 14 16">Belongs to the RNase HII family.</text>
</comment>
<comment type="catalytic activity">
    <reaction evidence="1 14 15 16">
        <text>Endonucleolytic cleavage to 5'-phosphomonoester.</text>
        <dbReference type="EC" id="3.1.26.4"/>
    </reaction>
</comment>
<evidence type="ECO:0000256" key="15">
    <source>
        <dbReference type="PROSITE-ProRule" id="PRU01319"/>
    </source>
</evidence>
<dbReference type="EC" id="3.1.26.4" evidence="6 14"/>
<comment type="cofactor">
    <cofactor evidence="14 15">
        <name>Mn(2+)</name>
        <dbReference type="ChEBI" id="CHEBI:29035"/>
    </cofactor>
    <cofactor evidence="14 15">
        <name>Mg(2+)</name>
        <dbReference type="ChEBI" id="CHEBI:18420"/>
    </cofactor>
    <text evidence="14 15">Manganese or magnesium. Binds 1 divalent metal ion per monomer in the absence of substrate. May bind a second metal ion after substrate binding.</text>
</comment>
<evidence type="ECO:0000256" key="14">
    <source>
        <dbReference type="HAMAP-Rule" id="MF_00052"/>
    </source>
</evidence>
<dbReference type="GO" id="GO:0032299">
    <property type="term" value="C:ribonuclease H2 complex"/>
    <property type="evidence" value="ECO:0007669"/>
    <property type="project" value="TreeGrafter"/>
</dbReference>
<evidence type="ECO:0000256" key="9">
    <source>
        <dbReference type="ARBA" id="ARBA00022722"/>
    </source>
</evidence>
<dbReference type="AlphaFoldDB" id="A0A495QAX3"/>
<protein>
    <recommendedName>
        <fullName evidence="7 14">Ribonuclease HII</fullName>
        <shortName evidence="14">RNase HII</shortName>
        <ecNumber evidence="6 14">3.1.26.4</ecNumber>
    </recommendedName>
</protein>
<feature type="binding site" evidence="14 15">
    <location>
        <position position="55"/>
    </location>
    <ligand>
        <name>a divalent metal cation</name>
        <dbReference type="ChEBI" id="CHEBI:60240"/>
    </ligand>
</feature>
<feature type="region of interest" description="Disordered" evidence="17">
    <location>
        <begin position="1"/>
        <end position="21"/>
    </location>
</feature>
<keyword evidence="11 14" id="KW-0255">Endonuclease</keyword>
<feature type="compositionally biased region" description="Low complexity" evidence="17">
    <location>
        <begin position="8"/>
        <end position="21"/>
    </location>
</feature>
<keyword evidence="12 14" id="KW-0378">Hydrolase</keyword>
<evidence type="ECO:0000313" key="20">
    <source>
        <dbReference type="Proteomes" id="UP000274601"/>
    </source>
</evidence>
<evidence type="ECO:0000256" key="5">
    <source>
        <dbReference type="ARBA" id="ARBA00007383"/>
    </source>
</evidence>
<evidence type="ECO:0000259" key="18">
    <source>
        <dbReference type="PROSITE" id="PS51975"/>
    </source>
</evidence>
<evidence type="ECO:0000256" key="17">
    <source>
        <dbReference type="SAM" id="MobiDB-lite"/>
    </source>
</evidence>
<name>A0A495QAX3_9ACTN</name>
<dbReference type="InterPro" id="IPR012337">
    <property type="entry name" value="RNaseH-like_sf"/>
</dbReference>
<dbReference type="OrthoDB" id="9803420at2"/>
<dbReference type="SUPFAM" id="SSF53098">
    <property type="entry name" value="Ribonuclease H-like"/>
    <property type="match status" value="1"/>
</dbReference>